<proteinExistence type="predicted"/>
<evidence type="ECO:0000313" key="1">
    <source>
        <dbReference type="EMBL" id="VVQ00779.1"/>
    </source>
</evidence>
<name>A0A5E7TR83_PSEFL</name>
<reference evidence="1 2" key="1">
    <citation type="submission" date="2019-09" db="EMBL/GenBank/DDBJ databases">
        <authorList>
            <person name="Chandra G."/>
            <person name="Truman W A."/>
        </authorList>
    </citation>
    <scope>NUCLEOTIDE SEQUENCE [LARGE SCALE GENOMIC DNA]</scope>
    <source>
        <strain evidence="1">PS941</strain>
    </source>
</reference>
<dbReference type="AlphaFoldDB" id="A0A5E7TR83"/>
<sequence length="81" mass="8983">MGQVWMKKRDLFAELMQGVAEMAAHRENVAKDALAAGCYHFVKHLDLDPTMPMTCHKSNLRQSSVLTCGSSCTDQKAGRND</sequence>
<dbReference type="Proteomes" id="UP000326452">
    <property type="component" value="Unassembled WGS sequence"/>
</dbReference>
<protein>
    <submittedName>
        <fullName evidence="1">Uncharacterized protein</fullName>
    </submittedName>
</protein>
<dbReference type="EMBL" id="CABVJC010000004">
    <property type="protein sequence ID" value="VVQ00779.1"/>
    <property type="molecule type" value="Genomic_DNA"/>
</dbReference>
<organism evidence="1 2">
    <name type="scientific">Pseudomonas fluorescens</name>
    <dbReference type="NCBI Taxonomy" id="294"/>
    <lineage>
        <taxon>Bacteria</taxon>
        <taxon>Pseudomonadati</taxon>
        <taxon>Pseudomonadota</taxon>
        <taxon>Gammaproteobacteria</taxon>
        <taxon>Pseudomonadales</taxon>
        <taxon>Pseudomonadaceae</taxon>
        <taxon>Pseudomonas</taxon>
    </lineage>
</organism>
<accession>A0A5E7TR83</accession>
<gene>
    <name evidence="1" type="ORF">PS941_02556</name>
</gene>
<evidence type="ECO:0000313" key="2">
    <source>
        <dbReference type="Proteomes" id="UP000326452"/>
    </source>
</evidence>